<dbReference type="PANTHER" id="PTHR43537">
    <property type="entry name" value="TRANSCRIPTIONAL REGULATOR, GNTR FAMILY"/>
    <property type="match status" value="1"/>
</dbReference>
<evidence type="ECO:0000313" key="6">
    <source>
        <dbReference type="EMBL" id="GIG52542.1"/>
    </source>
</evidence>
<gene>
    <name evidence="6" type="ORF">Dsi01nite_105830</name>
</gene>
<evidence type="ECO:0000259" key="5">
    <source>
        <dbReference type="PROSITE" id="PS50949"/>
    </source>
</evidence>
<dbReference type="Proteomes" id="UP000660611">
    <property type="component" value="Unassembled WGS sequence"/>
</dbReference>
<dbReference type="InterPro" id="IPR036388">
    <property type="entry name" value="WH-like_DNA-bd_sf"/>
</dbReference>
<dbReference type="PANTHER" id="PTHR43537:SF24">
    <property type="entry name" value="GLUCONATE OPERON TRANSCRIPTIONAL REPRESSOR"/>
    <property type="match status" value="1"/>
</dbReference>
<name>A0A919UEF7_9ACTN</name>
<dbReference type="Pfam" id="PF07729">
    <property type="entry name" value="FCD"/>
    <property type="match status" value="1"/>
</dbReference>
<dbReference type="GO" id="GO:0003677">
    <property type="term" value="F:DNA binding"/>
    <property type="evidence" value="ECO:0007669"/>
    <property type="project" value="UniProtKB-KW"/>
</dbReference>
<dbReference type="InterPro" id="IPR008920">
    <property type="entry name" value="TF_FadR/GntR_C"/>
</dbReference>
<evidence type="ECO:0000256" key="3">
    <source>
        <dbReference type="ARBA" id="ARBA00023163"/>
    </source>
</evidence>
<evidence type="ECO:0000256" key="2">
    <source>
        <dbReference type="ARBA" id="ARBA00023125"/>
    </source>
</evidence>
<dbReference type="GO" id="GO:0003700">
    <property type="term" value="F:DNA-binding transcription factor activity"/>
    <property type="evidence" value="ECO:0007669"/>
    <property type="project" value="InterPro"/>
</dbReference>
<comment type="caution">
    <text evidence="6">The sequence shown here is derived from an EMBL/GenBank/DDBJ whole genome shotgun (WGS) entry which is preliminary data.</text>
</comment>
<keyword evidence="3" id="KW-0804">Transcription</keyword>
<dbReference type="Gene3D" id="1.20.120.530">
    <property type="entry name" value="GntR ligand-binding domain-like"/>
    <property type="match status" value="1"/>
</dbReference>
<organism evidence="6 7">
    <name type="scientific">Dactylosporangium siamense</name>
    <dbReference type="NCBI Taxonomy" id="685454"/>
    <lineage>
        <taxon>Bacteria</taxon>
        <taxon>Bacillati</taxon>
        <taxon>Actinomycetota</taxon>
        <taxon>Actinomycetes</taxon>
        <taxon>Micromonosporales</taxon>
        <taxon>Micromonosporaceae</taxon>
        <taxon>Dactylosporangium</taxon>
    </lineage>
</organism>
<evidence type="ECO:0000256" key="4">
    <source>
        <dbReference type="SAM" id="MobiDB-lite"/>
    </source>
</evidence>
<sequence length="281" mass="31192">MKEAKIMSDPAPGRAVPQREGGTKGPLLARRRVGERLADELRDRILRGDLTTDNGLLKQDELFEEFRVSMPSVREAMRTLETEGLITIRRGNRGGAEVHPPQLERAGYIFGLVLQSRDVSVQDLGLAVRRLDPVCAEMCATRPDRMETVVPALREIQHRTEESIGDFAKFVACMKEFHEALVRNCGNQTFELLAGMLEGLWYAHEEEWAARTLIEGGIPGDDATRRSLNSHAELIQAIEQGDGPGAAILARRHQEDTQPQANLGGEPSVVVNAQLIRPPDY</sequence>
<dbReference type="PROSITE" id="PS50949">
    <property type="entry name" value="HTH_GNTR"/>
    <property type="match status" value="1"/>
</dbReference>
<dbReference type="Pfam" id="PF00392">
    <property type="entry name" value="GntR"/>
    <property type="match status" value="1"/>
</dbReference>
<dbReference type="SUPFAM" id="SSF48008">
    <property type="entry name" value="GntR ligand-binding domain-like"/>
    <property type="match status" value="1"/>
</dbReference>
<keyword evidence="1" id="KW-0805">Transcription regulation</keyword>
<proteinExistence type="predicted"/>
<dbReference type="InterPro" id="IPR036390">
    <property type="entry name" value="WH_DNA-bd_sf"/>
</dbReference>
<dbReference type="EMBL" id="BONQ01000182">
    <property type="protein sequence ID" value="GIG52542.1"/>
    <property type="molecule type" value="Genomic_DNA"/>
</dbReference>
<evidence type="ECO:0000313" key="7">
    <source>
        <dbReference type="Proteomes" id="UP000660611"/>
    </source>
</evidence>
<dbReference type="SMART" id="SM00345">
    <property type="entry name" value="HTH_GNTR"/>
    <property type="match status" value="1"/>
</dbReference>
<keyword evidence="7" id="KW-1185">Reference proteome</keyword>
<dbReference type="AlphaFoldDB" id="A0A919UEF7"/>
<dbReference type="RefSeq" id="WP_203854123.1">
    <property type="nucleotide sequence ID" value="NZ_BAAAVW010000039.1"/>
</dbReference>
<evidence type="ECO:0000256" key="1">
    <source>
        <dbReference type="ARBA" id="ARBA00023015"/>
    </source>
</evidence>
<dbReference type="SMART" id="SM00895">
    <property type="entry name" value="FCD"/>
    <property type="match status" value="1"/>
</dbReference>
<dbReference type="InterPro" id="IPR011711">
    <property type="entry name" value="GntR_C"/>
</dbReference>
<feature type="region of interest" description="Disordered" evidence="4">
    <location>
        <begin position="1"/>
        <end position="26"/>
    </location>
</feature>
<dbReference type="Gene3D" id="1.10.10.10">
    <property type="entry name" value="Winged helix-like DNA-binding domain superfamily/Winged helix DNA-binding domain"/>
    <property type="match status" value="1"/>
</dbReference>
<dbReference type="InterPro" id="IPR000524">
    <property type="entry name" value="Tscrpt_reg_HTH_GntR"/>
</dbReference>
<protein>
    <recommendedName>
        <fullName evidence="5">HTH gntR-type domain-containing protein</fullName>
    </recommendedName>
</protein>
<accession>A0A919UEF7</accession>
<keyword evidence="2" id="KW-0238">DNA-binding</keyword>
<dbReference type="SUPFAM" id="SSF46785">
    <property type="entry name" value="Winged helix' DNA-binding domain"/>
    <property type="match status" value="1"/>
</dbReference>
<feature type="domain" description="HTH gntR-type" evidence="5">
    <location>
        <begin position="31"/>
        <end position="101"/>
    </location>
</feature>
<reference evidence="6" key="1">
    <citation type="submission" date="2021-01" db="EMBL/GenBank/DDBJ databases">
        <title>Whole genome shotgun sequence of Dactylosporangium siamense NBRC 106093.</title>
        <authorList>
            <person name="Komaki H."/>
            <person name="Tamura T."/>
        </authorList>
    </citation>
    <scope>NUCLEOTIDE SEQUENCE</scope>
    <source>
        <strain evidence="6">NBRC 106093</strain>
    </source>
</reference>